<evidence type="ECO:0000313" key="5">
    <source>
        <dbReference type="EMBL" id="CAB4704903.1"/>
    </source>
</evidence>
<dbReference type="GO" id="GO:0070681">
    <property type="term" value="P:glutaminyl-tRNAGln biosynthesis via transamidation"/>
    <property type="evidence" value="ECO:0007669"/>
    <property type="project" value="TreeGrafter"/>
</dbReference>
<dbReference type="NCBIfam" id="TIGR00135">
    <property type="entry name" value="gatC"/>
    <property type="match status" value="1"/>
</dbReference>
<dbReference type="HAMAP" id="MF_00122">
    <property type="entry name" value="GatC"/>
    <property type="match status" value="1"/>
</dbReference>
<dbReference type="AlphaFoldDB" id="A0A6J7JEU3"/>
<protein>
    <submittedName>
        <fullName evidence="7">Unannotated protein</fullName>
    </submittedName>
</protein>
<evidence type="ECO:0000313" key="3">
    <source>
        <dbReference type="EMBL" id="CAB4580011.1"/>
    </source>
</evidence>
<evidence type="ECO:0000313" key="4">
    <source>
        <dbReference type="EMBL" id="CAB4623930.1"/>
    </source>
</evidence>
<dbReference type="GO" id="GO:0006450">
    <property type="term" value="P:regulation of translational fidelity"/>
    <property type="evidence" value="ECO:0007669"/>
    <property type="project" value="InterPro"/>
</dbReference>
<sequence length="100" mass="10940">MSARLTRDNVAKVADLARLELTDADLDRYTEQLSAVLDHAEDVASLDLDGVPPTSHPLPLVNVLRADVVVEGVDREEVLSQAPSVEDRRFRVPAILGEEP</sequence>
<evidence type="ECO:0000313" key="8">
    <source>
        <dbReference type="EMBL" id="CAB4989253.1"/>
    </source>
</evidence>
<dbReference type="Gene3D" id="1.10.20.60">
    <property type="entry name" value="Glu-tRNAGln amidotransferase C subunit, N-terminal domain"/>
    <property type="match status" value="1"/>
</dbReference>
<dbReference type="EMBL" id="CAEZTY010000012">
    <property type="protein sequence ID" value="CAB4580011.1"/>
    <property type="molecule type" value="Genomic_DNA"/>
</dbReference>
<dbReference type="Pfam" id="PF02686">
    <property type="entry name" value="GatC"/>
    <property type="match status" value="1"/>
</dbReference>
<evidence type="ECO:0000313" key="7">
    <source>
        <dbReference type="EMBL" id="CAB4941865.1"/>
    </source>
</evidence>
<dbReference type="InterPro" id="IPR036113">
    <property type="entry name" value="Asp/Glu-ADT_sf_sub_c"/>
</dbReference>
<dbReference type="EMBL" id="CAFBOK010000140">
    <property type="protein sequence ID" value="CAB4989253.1"/>
    <property type="molecule type" value="Genomic_DNA"/>
</dbReference>
<evidence type="ECO:0000313" key="6">
    <source>
        <dbReference type="EMBL" id="CAB4784320.1"/>
    </source>
</evidence>
<dbReference type="EMBL" id="CAFBNJ010000007">
    <property type="protein sequence ID" value="CAB4941865.1"/>
    <property type="molecule type" value="Genomic_DNA"/>
</dbReference>
<dbReference type="SUPFAM" id="SSF141000">
    <property type="entry name" value="Glu-tRNAGln amidotransferase C subunit"/>
    <property type="match status" value="1"/>
</dbReference>
<reference evidence="7" key="1">
    <citation type="submission" date="2020-05" db="EMBL/GenBank/DDBJ databases">
        <authorList>
            <person name="Chiriac C."/>
            <person name="Salcher M."/>
            <person name="Ghai R."/>
            <person name="Kavagutti S V."/>
        </authorList>
    </citation>
    <scope>NUCLEOTIDE SEQUENCE</scope>
</reference>
<dbReference type="EMBL" id="CAEZXY010000024">
    <property type="protein sequence ID" value="CAB4704903.1"/>
    <property type="molecule type" value="Genomic_DNA"/>
</dbReference>
<dbReference type="EMBL" id="CAFAAD010000013">
    <property type="protein sequence ID" value="CAB4784320.1"/>
    <property type="molecule type" value="Genomic_DNA"/>
</dbReference>
<dbReference type="EMBL" id="CAESAL010000031">
    <property type="protein sequence ID" value="CAB4341610.1"/>
    <property type="molecule type" value="Genomic_DNA"/>
</dbReference>
<name>A0A6J7JEU3_9ZZZZ</name>
<evidence type="ECO:0000313" key="2">
    <source>
        <dbReference type="EMBL" id="CAB4370415.1"/>
    </source>
</evidence>
<dbReference type="InterPro" id="IPR003837">
    <property type="entry name" value="GatC"/>
</dbReference>
<proteinExistence type="inferred from homology"/>
<gene>
    <name evidence="3" type="ORF">UFOPK1762_00530</name>
    <name evidence="4" type="ORF">UFOPK1906_01018</name>
    <name evidence="5" type="ORF">UFOPK2624_00760</name>
    <name evidence="6" type="ORF">UFOPK2969_00304</name>
    <name evidence="1" type="ORF">UFOPK3331_01034</name>
    <name evidence="7" type="ORF">UFOPK3785_00245</name>
    <name evidence="8" type="ORF">UFOPK3927_01203</name>
    <name evidence="2" type="ORF">UFOPK4201_00198</name>
    <name evidence="9" type="ORF">UFOPK4371_00300</name>
</gene>
<accession>A0A6J7JEU3</accession>
<organism evidence="7">
    <name type="scientific">freshwater metagenome</name>
    <dbReference type="NCBI Taxonomy" id="449393"/>
    <lineage>
        <taxon>unclassified sequences</taxon>
        <taxon>metagenomes</taxon>
        <taxon>ecological metagenomes</taxon>
    </lineage>
</organism>
<evidence type="ECO:0000313" key="1">
    <source>
        <dbReference type="EMBL" id="CAB4341610.1"/>
    </source>
</evidence>
<dbReference type="EMBL" id="CAFBRD010000009">
    <property type="protein sequence ID" value="CAB5074342.1"/>
    <property type="molecule type" value="Genomic_DNA"/>
</dbReference>
<dbReference type="PANTHER" id="PTHR15004">
    <property type="entry name" value="GLUTAMYL-TRNA(GLN) AMIDOTRANSFERASE SUBUNIT C, MITOCHONDRIAL"/>
    <property type="match status" value="1"/>
</dbReference>
<dbReference type="EMBL" id="CAEZVC010000058">
    <property type="protein sequence ID" value="CAB4623930.1"/>
    <property type="molecule type" value="Genomic_DNA"/>
</dbReference>
<dbReference type="PANTHER" id="PTHR15004:SF0">
    <property type="entry name" value="GLUTAMYL-TRNA(GLN) AMIDOTRANSFERASE SUBUNIT C, MITOCHONDRIAL"/>
    <property type="match status" value="1"/>
</dbReference>
<evidence type="ECO:0000313" key="9">
    <source>
        <dbReference type="EMBL" id="CAB5074342.1"/>
    </source>
</evidence>
<dbReference type="EMBL" id="CAEUNJ010000005">
    <property type="protein sequence ID" value="CAB4370415.1"/>
    <property type="molecule type" value="Genomic_DNA"/>
</dbReference>